<dbReference type="InterPro" id="IPR000719">
    <property type="entry name" value="Prot_kinase_dom"/>
</dbReference>
<proteinExistence type="predicted"/>
<feature type="region of interest" description="Disordered" evidence="3">
    <location>
        <begin position="446"/>
        <end position="466"/>
    </location>
</feature>
<dbReference type="AlphaFoldDB" id="A0A388LKZ2"/>
<dbReference type="OrthoDB" id="1668230at2759"/>
<dbReference type="PANTHER" id="PTHR47989">
    <property type="entry name" value="OS01G0750732 PROTEIN"/>
    <property type="match status" value="1"/>
</dbReference>
<dbReference type="InterPro" id="IPR001245">
    <property type="entry name" value="Ser-Thr/Tyr_kinase_cat_dom"/>
</dbReference>
<feature type="region of interest" description="Disordered" evidence="3">
    <location>
        <begin position="671"/>
        <end position="691"/>
    </location>
</feature>
<keyword evidence="4" id="KW-1133">Transmembrane helix</keyword>
<evidence type="ECO:0000256" key="1">
    <source>
        <dbReference type="ARBA" id="ARBA00022741"/>
    </source>
</evidence>
<dbReference type="Proteomes" id="UP000265515">
    <property type="component" value="Unassembled WGS sequence"/>
</dbReference>
<sequence length="803" mass="87551">MASLFILLFTGRLMDVNSEPDSRERSTLEGLKERKLNAEYGVLNVTDRILLRVLGDVLVSTTNRSADTKYCITAVDLSPDMKTVYYVENAATMTNTSDSSNKTVAVWKAEWVEALQSYTSSHLAGGWPVPNKDPTKPLEDSDVSGLLVLDGGYLLVSQKHNDRIEKLEVTTGKSVDKWALDAPLGLAKHPAQDAFFASSGDRINKISLTVPSFWVRIDVVAGPETNISKTGYVDSDVSTEVRFSDPLIGPQSISLDSRNLYVLDFWSNVVRRVSITSRATKTIAGGMYTMFGLEGGFNRSSQCIVTGNGCNLFVTGRGRLHWLPLDDPDGNVLSIKIVAELVQSDGSSGSLMAMALTTDDRYLFVGTGDGRIMKLEMNVSALHQCGLPPLPPVDSRKKPTGTNMSRVMIFVGVALGCAIVLLGAGVCAMHAIRGFKHVGNSVIPPPDTKITESSTRSGTGTGISASLPSSFDPLRPTVVQEIPLSVIQMAIRNGVCLDGKSGAYGDVYRASLMVGQKMVDVAIKVMKGEFNEMKHKQFRAEVNTLSSVRHRHLCKLLGFCTEEKKFILVYPFIAGGSLFYDRLHKCKSTTGNVSEECETMDLIGSCNLPLTWTERMSIARQIATCLRYLHHEVDHPILHRDVKSRNVLVEGEGKVLRAYLADFGLARPGSCGHSDGTPSSGQTTVPTLTRSGTPGYMPPEYVYESKLTMSSDVFAFGVVLLELVTGMRAVMKMNEADSIPLYLLARQRELALRCTEDFPSQRPDMGQVVQEIDTIKRTNCASGGLKALSGHTFLHPLDGPSPR</sequence>
<keyword evidence="2" id="KW-0067">ATP-binding</keyword>
<feature type="signal peptide" evidence="5">
    <location>
        <begin position="1"/>
        <end position="18"/>
    </location>
</feature>
<feature type="transmembrane region" description="Helical" evidence="4">
    <location>
        <begin position="407"/>
        <end position="432"/>
    </location>
</feature>
<dbReference type="Pfam" id="PF07714">
    <property type="entry name" value="PK_Tyr_Ser-Thr"/>
    <property type="match status" value="1"/>
</dbReference>
<gene>
    <name evidence="7" type="ORF">CBR_g36422</name>
</gene>
<dbReference type="EMBL" id="BFEA01000421">
    <property type="protein sequence ID" value="GBG82895.1"/>
    <property type="molecule type" value="Genomic_DNA"/>
</dbReference>
<protein>
    <recommendedName>
        <fullName evidence="6">Protein kinase domain-containing protein</fullName>
    </recommendedName>
</protein>
<dbReference type="InterPro" id="IPR008271">
    <property type="entry name" value="Ser/Thr_kinase_AS"/>
</dbReference>
<dbReference type="SUPFAM" id="SSF63829">
    <property type="entry name" value="Calcium-dependent phosphotriesterase"/>
    <property type="match status" value="1"/>
</dbReference>
<dbReference type="Gramene" id="GBG82895">
    <property type="protein sequence ID" value="GBG82895"/>
    <property type="gene ID" value="CBR_g36422"/>
</dbReference>
<accession>A0A388LKZ2</accession>
<feature type="chain" id="PRO_5017431987" description="Protein kinase domain-containing protein" evidence="5">
    <location>
        <begin position="19"/>
        <end position="803"/>
    </location>
</feature>
<dbReference type="PANTHER" id="PTHR47989:SF47">
    <property type="entry name" value="SERINE_THREONINE-PROTEIN KINASE PBL28-RELATED"/>
    <property type="match status" value="1"/>
</dbReference>
<evidence type="ECO:0000256" key="2">
    <source>
        <dbReference type="ARBA" id="ARBA00022840"/>
    </source>
</evidence>
<dbReference type="Gene3D" id="1.10.510.10">
    <property type="entry name" value="Transferase(Phosphotransferase) domain 1"/>
    <property type="match status" value="1"/>
</dbReference>
<comment type="caution">
    <text evidence="7">The sequence shown here is derived from an EMBL/GenBank/DDBJ whole genome shotgun (WGS) entry which is preliminary data.</text>
</comment>
<evidence type="ECO:0000259" key="6">
    <source>
        <dbReference type="PROSITE" id="PS50011"/>
    </source>
</evidence>
<dbReference type="PROSITE" id="PS00108">
    <property type="entry name" value="PROTEIN_KINASE_ST"/>
    <property type="match status" value="1"/>
</dbReference>
<evidence type="ECO:0000256" key="5">
    <source>
        <dbReference type="SAM" id="SignalP"/>
    </source>
</evidence>
<evidence type="ECO:0000256" key="3">
    <source>
        <dbReference type="SAM" id="MobiDB-lite"/>
    </source>
</evidence>
<dbReference type="SUPFAM" id="SSF56112">
    <property type="entry name" value="Protein kinase-like (PK-like)"/>
    <property type="match status" value="1"/>
</dbReference>
<feature type="compositionally biased region" description="Polar residues" evidence="3">
    <location>
        <begin position="676"/>
        <end position="691"/>
    </location>
</feature>
<dbReference type="GO" id="GO:0005524">
    <property type="term" value="F:ATP binding"/>
    <property type="evidence" value="ECO:0007669"/>
    <property type="project" value="UniProtKB-KW"/>
</dbReference>
<name>A0A388LKZ2_CHABU</name>
<dbReference type="InterPro" id="IPR011042">
    <property type="entry name" value="6-blade_b-propeller_TolB-like"/>
</dbReference>
<evidence type="ECO:0000256" key="4">
    <source>
        <dbReference type="SAM" id="Phobius"/>
    </source>
</evidence>
<dbReference type="Gene3D" id="2.120.10.30">
    <property type="entry name" value="TolB, C-terminal domain"/>
    <property type="match status" value="1"/>
</dbReference>
<dbReference type="PROSITE" id="PS50011">
    <property type="entry name" value="PROTEIN_KINASE_DOM"/>
    <property type="match status" value="1"/>
</dbReference>
<feature type="domain" description="Protein kinase" evidence="6">
    <location>
        <begin position="493"/>
        <end position="794"/>
    </location>
</feature>
<keyword evidence="4" id="KW-0812">Transmembrane</keyword>
<organism evidence="7 8">
    <name type="scientific">Chara braunii</name>
    <name type="common">Braun's stonewort</name>
    <dbReference type="NCBI Taxonomy" id="69332"/>
    <lineage>
        <taxon>Eukaryota</taxon>
        <taxon>Viridiplantae</taxon>
        <taxon>Streptophyta</taxon>
        <taxon>Charophyceae</taxon>
        <taxon>Charales</taxon>
        <taxon>Characeae</taxon>
        <taxon>Chara</taxon>
    </lineage>
</organism>
<evidence type="ECO:0000313" key="8">
    <source>
        <dbReference type="Proteomes" id="UP000265515"/>
    </source>
</evidence>
<dbReference type="InterPro" id="IPR011009">
    <property type="entry name" value="Kinase-like_dom_sf"/>
</dbReference>
<feature type="compositionally biased region" description="Low complexity" evidence="3">
    <location>
        <begin position="453"/>
        <end position="466"/>
    </location>
</feature>
<reference evidence="7 8" key="1">
    <citation type="journal article" date="2018" name="Cell">
        <title>The Chara Genome: Secondary Complexity and Implications for Plant Terrestrialization.</title>
        <authorList>
            <person name="Nishiyama T."/>
            <person name="Sakayama H."/>
            <person name="Vries J.D."/>
            <person name="Buschmann H."/>
            <person name="Saint-Marcoux D."/>
            <person name="Ullrich K.K."/>
            <person name="Haas F.B."/>
            <person name="Vanderstraeten L."/>
            <person name="Becker D."/>
            <person name="Lang D."/>
            <person name="Vosolsobe S."/>
            <person name="Rombauts S."/>
            <person name="Wilhelmsson P.K.I."/>
            <person name="Janitza P."/>
            <person name="Kern R."/>
            <person name="Heyl A."/>
            <person name="Rumpler F."/>
            <person name="Villalobos L.I.A.C."/>
            <person name="Clay J.M."/>
            <person name="Skokan R."/>
            <person name="Toyoda A."/>
            <person name="Suzuki Y."/>
            <person name="Kagoshima H."/>
            <person name="Schijlen E."/>
            <person name="Tajeshwar N."/>
            <person name="Catarino B."/>
            <person name="Hetherington A.J."/>
            <person name="Saltykova A."/>
            <person name="Bonnot C."/>
            <person name="Breuninger H."/>
            <person name="Symeonidi A."/>
            <person name="Radhakrishnan G.V."/>
            <person name="Van Nieuwerburgh F."/>
            <person name="Deforce D."/>
            <person name="Chang C."/>
            <person name="Karol K.G."/>
            <person name="Hedrich R."/>
            <person name="Ulvskov P."/>
            <person name="Glockner G."/>
            <person name="Delwiche C.F."/>
            <person name="Petrasek J."/>
            <person name="Van de Peer Y."/>
            <person name="Friml J."/>
            <person name="Beilby M."/>
            <person name="Dolan L."/>
            <person name="Kohara Y."/>
            <person name="Sugano S."/>
            <person name="Fujiyama A."/>
            <person name="Delaux P.-M."/>
            <person name="Quint M."/>
            <person name="TheiBen G."/>
            <person name="Hagemann M."/>
            <person name="Harholt J."/>
            <person name="Dunand C."/>
            <person name="Zachgo S."/>
            <person name="Langdale J."/>
            <person name="Maumus F."/>
            <person name="Straeten D.V.D."/>
            <person name="Gould S.B."/>
            <person name="Rensing S.A."/>
        </authorList>
    </citation>
    <scope>NUCLEOTIDE SEQUENCE [LARGE SCALE GENOMIC DNA]</scope>
    <source>
        <strain evidence="7 8">S276</strain>
    </source>
</reference>
<dbReference type="Gene3D" id="3.30.200.20">
    <property type="entry name" value="Phosphorylase Kinase, domain 1"/>
    <property type="match status" value="1"/>
</dbReference>
<keyword evidence="5" id="KW-0732">Signal</keyword>
<evidence type="ECO:0000313" key="7">
    <source>
        <dbReference type="EMBL" id="GBG82895.1"/>
    </source>
</evidence>
<keyword evidence="8" id="KW-1185">Reference proteome</keyword>
<dbReference type="GO" id="GO:0004672">
    <property type="term" value="F:protein kinase activity"/>
    <property type="evidence" value="ECO:0007669"/>
    <property type="project" value="InterPro"/>
</dbReference>
<keyword evidence="4" id="KW-0472">Membrane</keyword>
<dbReference type="SMART" id="SM00220">
    <property type="entry name" value="S_TKc"/>
    <property type="match status" value="1"/>
</dbReference>
<keyword evidence="1" id="KW-0547">Nucleotide-binding</keyword>